<evidence type="ECO:0000256" key="3">
    <source>
        <dbReference type="ARBA" id="ARBA00023159"/>
    </source>
</evidence>
<dbReference type="Pfam" id="PF02311">
    <property type="entry name" value="AraC_binding"/>
    <property type="match status" value="1"/>
</dbReference>
<dbReference type="GO" id="GO:0003700">
    <property type="term" value="F:DNA-binding transcription factor activity"/>
    <property type="evidence" value="ECO:0007669"/>
    <property type="project" value="InterPro"/>
</dbReference>
<dbReference type="SUPFAM" id="SSF46689">
    <property type="entry name" value="Homeodomain-like"/>
    <property type="match status" value="1"/>
</dbReference>
<reference evidence="6 7" key="1">
    <citation type="submission" date="2016-07" db="EMBL/GenBank/DDBJ databases">
        <title>Developing Vibrio natriegens as a novel, fast-growing host for biotechnology.</title>
        <authorList>
            <person name="Weinstock M.T."/>
            <person name="Hesek E.D."/>
            <person name="Wilson C.M."/>
            <person name="Gibson D.G."/>
        </authorList>
    </citation>
    <scope>NUCLEOTIDE SEQUENCE [LARGE SCALE GENOMIC DNA]</scope>
    <source>
        <strain evidence="6 7">ATCC 14048</strain>
    </source>
</reference>
<evidence type="ECO:0000256" key="4">
    <source>
        <dbReference type="ARBA" id="ARBA00023163"/>
    </source>
</evidence>
<dbReference type="GeneID" id="70914844"/>
<dbReference type="SUPFAM" id="SSF51215">
    <property type="entry name" value="Regulatory protein AraC"/>
    <property type="match status" value="1"/>
</dbReference>
<dbReference type="InterPro" id="IPR014710">
    <property type="entry name" value="RmlC-like_jellyroll"/>
</dbReference>
<keyword evidence="1" id="KW-0805">Transcription regulation</keyword>
<dbReference type="InterPro" id="IPR009057">
    <property type="entry name" value="Homeodomain-like_sf"/>
</dbReference>
<gene>
    <name evidence="6" type="ORF">BA890_22435</name>
</gene>
<dbReference type="InterPro" id="IPR020449">
    <property type="entry name" value="Tscrpt_reg_AraC-type_HTH"/>
</dbReference>
<dbReference type="CDD" id="cd06999">
    <property type="entry name" value="cupin_HpaA-like_N"/>
    <property type="match status" value="1"/>
</dbReference>
<organism evidence="6 7">
    <name type="scientific">Vibrio natriegens NBRC 15636 = ATCC 14048 = DSM 759</name>
    <dbReference type="NCBI Taxonomy" id="1219067"/>
    <lineage>
        <taxon>Bacteria</taxon>
        <taxon>Pseudomonadati</taxon>
        <taxon>Pseudomonadota</taxon>
        <taxon>Gammaproteobacteria</taxon>
        <taxon>Vibrionales</taxon>
        <taxon>Vibrionaceae</taxon>
        <taxon>Vibrio</taxon>
    </lineage>
</organism>
<evidence type="ECO:0000259" key="5">
    <source>
        <dbReference type="PROSITE" id="PS01124"/>
    </source>
</evidence>
<dbReference type="InterPro" id="IPR047264">
    <property type="entry name" value="Cupin_HpaA-like_N"/>
</dbReference>
<dbReference type="AlphaFoldDB" id="A0AAN0Y813"/>
<evidence type="ECO:0000313" key="6">
    <source>
        <dbReference type="EMBL" id="ANQ15461.1"/>
    </source>
</evidence>
<keyword evidence="7" id="KW-1185">Reference proteome</keyword>
<dbReference type="KEGG" id="vna:PN96_18585"/>
<dbReference type="InterPro" id="IPR037923">
    <property type="entry name" value="HTH-like"/>
</dbReference>
<dbReference type="InterPro" id="IPR018060">
    <property type="entry name" value="HTH_AraC"/>
</dbReference>
<dbReference type="SMART" id="SM00342">
    <property type="entry name" value="HTH_ARAC"/>
    <property type="match status" value="1"/>
</dbReference>
<dbReference type="GO" id="GO:0043565">
    <property type="term" value="F:sequence-specific DNA binding"/>
    <property type="evidence" value="ECO:0007669"/>
    <property type="project" value="InterPro"/>
</dbReference>
<accession>A0AAN0Y813</accession>
<protein>
    <submittedName>
        <fullName evidence="6">AraC family transcriptional regulator</fullName>
    </submittedName>
</protein>
<evidence type="ECO:0000313" key="7">
    <source>
        <dbReference type="Proteomes" id="UP000092741"/>
    </source>
</evidence>
<dbReference type="PANTHER" id="PTHR43280:SF32">
    <property type="entry name" value="TRANSCRIPTIONAL REGULATORY PROTEIN"/>
    <property type="match status" value="1"/>
</dbReference>
<sequence>MSSISDVPRFFLYGEESDSNNSEFVHVETIAARSETRGWRIKPHRHGKLFQILVLDSGNAEISLDNKKIHVNDASVIAIPTGVVHGFVFSPNTEGYVVSIAEPMIQHSALSYAESVFETVLDKPRVLSFSTEDKVLTQLHNYCNLLSSELNAHDVGMRQASEWLAKMILLTLFRAIKQQDEETNVGSSINSHYYQFQKLLENNYRSHWTVAQYAQELQTSVSTLNRVCRKSKGVAAKSIIAERLFVEAKRSLLYTQLHVDQIAYNLGFEDPAYFSRFFKNKSGLSPTSFRQLNPFDTEY</sequence>
<dbReference type="Gene3D" id="1.10.10.60">
    <property type="entry name" value="Homeodomain-like"/>
    <property type="match status" value="1"/>
</dbReference>
<dbReference type="PROSITE" id="PS01124">
    <property type="entry name" value="HTH_ARAC_FAMILY_2"/>
    <property type="match status" value="1"/>
</dbReference>
<dbReference type="EMBL" id="CP016346">
    <property type="protein sequence ID" value="ANQ15461.1"/>
    <property type="molecule type" value="Genomic_DNA"/>
</dbReference>
<dbReference type="PRINTS" id="PR00032">
    <property type="entry name" value="HTHARAC"/>
</dbReference>
<dbReference type="Pfam" id="PF12833">
    <property type="entry name" value="HTH_18"/>
    <property type="match status" value="1"/>
</dbReference>
<proteinExistence type="predicted"/>
<dbReference type="Gene3D" id="2.60.120.10">
    <property type="entry name" value="Jelly Rolls"/>
    <property type="match status" value="1"/>
</dbReference>
<dbReference type="InterPro" id="IPR003313">
    <property type="entry name" value="AraC-bd"/>
</dbReference>
<dbReference type="PANTHER" id="PTHR43280">
    <property type="entry name" value="ARAC-FAMILY TRANSCRIPTIONAL REGULATOR"/>
    <property type="match status" value="1"/>
</dbReference>
<keyword evidence="2" id="KW-0238">DNA-binding</keyword>
<evidence type="ECO:0000256" key="2">
    <source>
        <dbReference type="ARBA" id="ARBA00023125"/>
    </source>
</evidence>
<name>A0AAN0Y813_VIBNA</name>
<evidence type="ECO:0000256" key="1">
    <source>
        <dbReference type="ARBA" id="ARBA00023015"/>
    </source>
</evidence>
<dbReference type="RefSeq" id="WP_020334251.1">
    <property type="nucleotide sequence ID" value="NZ_ATFJ01000017.1"/>
</dbReference>
<dbReference type="Proteomes" id="UP000092741">
    <property type="component" value="Chromosome 2"/>
</dbReference>
<feature type="domain" description="HTH araC/xylS-type" evidence="5">
    <location>
        <begin position="194"/>
        <end position="292"/>
    </location>
</feature>
<keyword evidence="3" id="KW-0010">Activator</keyword>
<keyword evidence="4" id="KW-0804">Transcription</keyword>